<dbReference type="PANTHER" id="PTHR43479:SF11">
    <property type="entry name" value="ACREF_ENVCD OPERON REPRESSOR-RELATED"/>
    <property type="match status" value="1"/>
</dbReference>
<dbReference type="Pfam" id="PF14278">
    <property type="entry name" value="TetR_C_8"/>
    <property type="match status" value="1"/>
</dbReference>
<dbReference type="Proteomes" id="UP000284543">
    <property type="component" value="Unassembled WGS sequence"/>
</dbReference>
<evidence type="ECO:0000313" key="7">
    <source>
        <dbReference type="Proteomes" id="UP000284543"/>
    </source>
</evidence>
<reference evidence="6 7" key="1">
    <citation type="submission" date="2018-08" db="EMBL/GenBank/DDBJ databases">
        <title>A genome reference for cultivated species of the human gut microbiota.</title>
        <authorList>
            <person name="Zou Y."/>
            <person name="Xue W."/>
            <person name="Luo G."/>
        </authorList>
    </citation>
    <scope>NUCLEOTIDE SEQUENCE [LARGE SCALE GENOMIC DNA]</scope>
    <source>
        <strain evidence="4 7">AF14-18</strain>
        <strain evidence="5 6">AM35-14</strain>
    </source>
</reference>
<comment type="caution">
    <text evidence="5">The sequence shown here is derived from an EMBL/GenBank/DDBJ whole genome shotgun (WGS) entry which is preliminary data.</text>
</comment>
<sequence length="213" mass="24950">MNGGKGYNISMYQHKRCKNSTRRVRVALDEIADSRKKLSESIEYLLSRKSLDDIPVSEIVKMAGVSRRTFYRHFCDKYELVNWYYDEFYEESFGSIVLGAGLEEALTQCLKIYRQKRSVLKHAYESRDINGLKNHDIEITRRIYETFLKQRGADIRSEIMWFSIEIAVRGGSDMVIQWMLGNIDLPAEKMARLICETLPEEIKKYQMSPVTHV</sequence>
<evidence type="ECO:0000259" key="3">
    <source>
        <dbReference type="PROSITE" id="PS50977"/>
    </source>
</evidence>
<dbReference type="Proteomes" id="UP000283975">
    <property type="component" value="Unassembled WGS sequence"/>
</dbReference>
<evidence type="ECO:0000313" key="5">
    <source>
        <dbReference type="EMBL" id="RHC54442.1"/>
    </source>
</evidence>
<proteinExistence type="predicted"/>
<organism evidence="5 6">
    <name type="scientific">Enterocloster bolteae</name>
    <dbReference type="NCBI Taxonomy" id="208479"/>
    <lineage>
        <taxon>Bacteria</taxon>
        <taxon>Bacillati</taxon>
        <taxon>Bacillota</taxon>
        <taxon>Clostridia</taxon>
        <taxon>Lachnospirales</taxon>
        <taxon>Lachnospiraceae</taxon>
        <taxon>Enterocloster</taxon>
    </lineage>
</organism>
<name>A0A414ASE1_9FIRM</name>
<evidence type="ECO:0000313" key="4">
    <source>
        <dbReference type="EMBL" id="RGV77631.1"/>
    </source>
</evidence>
<evidence type="ECO:0000313" key="6">
    <source>
        <dbReference type="Proteomes" id="UP000283975"/>
    </source>
</evidence>
<feature type="DNA-binding region" description="H-T-H motif" evidence="2">
    <location>
        <begin position="55"/>
        <end position="74"/>
    </location>
</feature>
<dbReference type="AlphaFoldDB" id="A0A414ASE1"/>
<dbReference type="InterPro" id="IPR039532">
    <property type="entry name" value="TetR_C_Firmicutes"/>
</dbReference>
<dbReference type="Gene3D" id="1.10.357.10">
    <property type="entry name" value="Tetracycline Repressor, domain 2"/>
    <property type="match status" value="1"/>
</dbReference>
<dbReference type="SUPFAM" id="SSF46689">
    <property type="entry name" value="Homeodomain-like"/>
    <property type="match status" value="1"/>
</dbReference>
<dbReference type="PANTHER" id="PTHR43479">
    <property type="entry name" value="ACREF/ENVCD OPERON REPRESSOR-RELATED"/>
    <property type="match status" value="1"/>
</dbReference>
<evidence type="ECO:0000256" key="1">
    <source>
        <dbReference type="ARBA" id="ARBA00023125"/>
    </source>
</evidence>
<keyword evidence="1 2" id="KW-0238">DNA-binding</keyword>
<dbReference type="RefSeq" id="WP_002572680.1">
    <property type="nucleotide sequence ID" value="NZ_CABKUK010000001.1"/>
</dbReference>
<accession>A0A414ASE1</accession>
<gene>
    <name evidence="5" type="ORF">DW839_19695</name>
    <name evidence="4" type="ORF">DWW02_08200</name>
</gene>
<dbReference type="InterPro" id="IPR009057">
    <property type="entry name" value="Homeodomain-like_sf"/>
</dbReference>
<protein>
    <submittedName>
        <fullName evidence="5">TetR/AcrR family transcriptional regulator</fullName>
    </submittedName>
</protein>
<dbReference type="KEGG" id="cbol:CGC65_19090"/>
<dbReference type="EMBL" id="QSHZ01000022">
    <property type="protein sequence ID" value="RHC54442.1"/>
    <property type="molecule type" value="Genomic_DNA"/>
</dbReference>
<feature type="domain" description="HTH tetR-type" evidence="3">
    <location>
        <begin position="32"/>
        <end position="92"/>
    </location>
</feature>
<dbReference type="PROSITE" id="PS50977">
    <property type="entry name" value="HTH_TETR_2"/>
    <property type="match status" value="1"/>
</dbReference>
<dbReference type="EMBL" id="QRZM01000002">
    <property type="protein sequence ID" value="RGV77631.1"/>
    <property type="molecule type" value="Genomic_DNA"/>
</dbReference>
<evidence type="ECO:0000256" key="2">
    <source>
        <dbReference type="PROSITE-ProRule" id="PRU00335"/>
    </source>
</evidence>
<dbReference type="InterPro" id="IPR001647">
    <property type="entry name" value="HTH_TetR"/>
</dbReference>
<dbReference type="GO" id="GO:0003677">
    <property type="term" value="F:DNA binding"/>
    <property type="evidence" value="ECO:0007669"/>
    <property type="project" value="UniProtKB-UniRule"/>
</dbReference>
<dbReference type="Pfam" id="PF00440">
    <property type="entry name" value="TetR_N"/>
    <property type="match status" value="1"/>
</dbReference>
<dbReference type="InterPro" id="IPR050624">
    <property type="entry name" value="HTH-type_Tx_Regulator"/>
</dbReference>